<dbReference type="Gene3D" id="2.120.10.30">
    <property type="entry name" value="TolB, C-terminal domain"/>
    <property type="match status" value="2"/>
</dbReference>
<dbReference type="SUPFAM" id="SSF69304">
    <property type="entry name" value="Tricorn protease N-terminal domain"/>
    <property type="match status" value="1"/>
</dbReference>
<keyword evidence="4" id="KW-1185">Reference proteome</keyword>
<keyword evidence="2" id="KW-0732">Signal</keyword>
<dbReference type="AlphaFoldDB" id="A0A4Z1CGU2"/>
<proteinExistence type="predicted"/>
<dbReference type="OrthoDB" id="9758793at2"/>
<evidence type="ECO:0000256" key="1">
    <source>
        <dbReference type="SAM" id="MobiDB-lite"/>
    </source>
</evidence>
<comment type="caution">
    <text evidence="3">The sequence shown here is derived from an EMBL/GenBank/DDBJ whole genome shotgun (WGS) entry which is preliminary data.</text>
</comment>
<dbReference type="InterPro" id="IPR011042">
    <property type="entry name" value="6-blade_b-propeller_TolB-like"/>
</dbReference>
<gene>
    <name evidence="3" type="ORF">EXE59_18635</name>
</gene>
<evidence type="ECO:0000313" key="3">
    <source>
        <dbReference type="EMBL" id="TGN65745.1"/>
    </source>
</evidence>
<dbReference type="EMBL" id="SRRO01000001">
    <property type="protein sequence ID" value="TGN65745.1"/>
    <property type="molecule type" value="Genomic_DNA"/>
</dbReference>
<dbReference type="InterPro" id="IPR011659">
    <property type="entry name" value="WD40"/>
</dbReference>
<dbReference type="InterPro" id="IPR015943">
    <property type="entry name" value="WD40/YVTN_repeat-like_dom_sf"/>
</dbReference>
<dbReference type="Gene3D" id="2.130.10.10">
    <property type="entry name" value="YVTN repeat-like/Quinoprotein amine dehydrogenase"/>
    <property type="match status" value="1"/>
</dbReference>
<sequence length="357" mass="37880">MHMSRRTTRTAALVAVTTGILLATTLAPAEATHPGSNGRIAFLRWDGNGIAQVFTANPDLTAEQQLTFGEAGSGWPAWSPDGTRIAFDSDRADPDRSDDVLVNDVFTMRADGTDVRKVTDSAGFSGDPAYSPDGSLIAFDADRGVPSTDPEPPSALPGLSVWVIRPDGTGLRRITTPPAGRTDTEPRFSPDGTRLLFTRFRTGHTLRNGGLQGDQSAIFTVRLDGTGVQRVTAWGYNTGQGDWSPDGTKIAFETACCRLAAAGIYTVRANGSGLKAVVNGHGVTGIGNEQALQVDGYYDPIWSPDGAHLLAGREFLEDDGTFREGLVMVNADGSDLHWVADGLGAEHQPDWGTAPLQ</sequence>
<feature type="signal peptide" evidence="2">
    <location>
        <begin position="1"/>
        <end position="29"/>
    </location>
</feature>
<feature type="chain" id="PRO_5039027633" evidence="2">
    <location>
        <begin position="30"/>
        <end position="357"/>
    </location>
</feature>
<feature type="region of interest" description="Disordered" evidence="1">
    <location>
        <begin position="170"/>
        <end position="191"/>
    </location>
</feature>
<reference evidence="3 4" key="1">
    <citation type="submission" date="2019-04" db="EMBL/GenBank/DDBJ databases">
        <title>Three New Species of Nocardioides, Nocardioides euryhalodurans sp. nov., Nocardioides seonyuensis sp. nov. and Nocardioides eburneoflavus sp. nov. Isolated from Soil.</title>
        <authorList>
            <person name="Roh S.G."/>
            <person name="Lee C."/>
            <person name="Kim M.-K."/>
            <person name="Kim S.B."/>
        </authorList>
    </citation>
    <scope>NUCLEOTIDE SEQUENCE [LARGE SCALE GENOMIC DNA]</scope>
    <source>
        <strain evidence="3 4">MMS17-SY213</strain>
    </source>
</reference>
<dbReference type="PANTHER" id="PTHR32161:SF8">
    <property type="entry name" value="DPP6 N-TERMINAL DOMAIN-LIKE PROTEIN"/>
    <property type="match status" value="1"/>
</dbReference>
<name>A0A4Z1CGU2_9ACTN</name>
<evidence type="ECO:0000256" key="2">
    <source>
        <dbReference type="SAM" id="SignalP"/>
    </source>
</evidence>
<dbReference type="PANTHER" id="PTHR32161">
    <property type="entry name" value="DPP6 N-TERMINAL DOMAIN-LIKE PROTEIN"/>
    <property type="match status" value="1"/>
</dbReference>
<dbReference type="Pfam" id="PF07676">
    <property type="entry name" value="PD40"/>
    <property type="match status" value="4"/>
</dbReference>
<protein>
    <submittedName>
        <fullName evidence="3">Uncharacterized protein</fullName>
    </submittedName>
</protein>
<organism evidence="3 4">
    <name type="scientific">Nocardioides eburneiflavus</name>
    <dbReference type="NCBI Taxonomy" id="2518372"/>
    <lineage>
        <taxon>Bacteria</taxon>
        <taxon>Bacillati</taxon>
        <taxon>Actinomycetota</taxon>
        <taxon>Actinomycetes</taxon>
        <taxon>Propionibacteriales</taxon>
        <taxon>Nocardioidaceae</taxon>
        <taxon>Nocardioides</taxon>
    </lineage>
</organism>
<accession>A0A4Z1CGU2</accession>
<dbReference type="Proteomes" id="UP000297496">
    <property type="component" value="Unassembled WGS sequence"/>
</dbReference>
<evidence type="ECO:0000313" key="4">
    <source>
        <dbReference type="Proteomes" id="UP000297496"/>
    </source>
</evidence>